<keyword evidence="2" id="KW-1133">Transmembrane helix</keyword>
<organism evidence="3 4">
    <name type="scientific">Zygosaccharomyces rouxii</name>
    <dbReference type="NCBI Taxonomy" id="4956"/>
    <lineage>
        <taxon>Eukaryota</taxon>
        <taxon>Fungi</taxon>
        <taxon>Dikarya</taxon>
        <taxon>Ascomycota</taxon>
        <taxon>Saccharomycotina</taxon>
        <taxon>Saccharomycetes</taxon>
        <taxon>Saccharomycetales</taxon>
        <taxon>Saccharomycetaceae</taxon>
        <taxon>Zygosaccharomyces</taxon>
    </lineage>
</organism>
<gene>
    <name evidence="3" type="ORF">ZYGR_0AS01420</name>
</gene>
<feature type="transmembrane region" description="Helical" evidence="2">
    <location>
        <begin position="236"/>
        <end position="256"/>
    </location>
</feature>
<dbReference type="Proteomes" id="UP000187013">
    <property type="component" value="Unassembled WGS sequence"/>
</dbReference>
<accession>A0A1Q3AGC0</accession>
<feature type="transmembrane region" description="Helical" evidence="2">
    <location>
        <begin position="80"/>
        <end position="101"/>
    </location>
</feature>
<dbReference type="Pfam" id="PF02116">
    <property type="entry name" value="STE2"/>
    <property type="match status" value="1"/>
</dbReference>
<feature type="compositionally biased region" description="Polar residues" evidence="1">
    <location>
        <begin position="362"/>
        <end position="380"/>
    </location>
</feature>
<dbReference type="GO" id="GO:0004932">
    <property type="term" value="F:mating-type factor pheromone receptor activity"/>
    <property type="evidence" value="ECO:0007669"/>
    <property type="project" value="InterPro"/>
</dbReference>
<evidence type="ECO:0000313" key="3">
    <source>
        <dbReference type="EMBL" id="GAV54819.1"/>
    </source>
</evidence>
<reference evidence="3 4" key="1">
    <citation type="submission" date="2016-08" db="EMBL/GenBank/DDBJ databases">
        <title>Draft genome sequence of allopolyploid Zygosaccharomyces rouxii.</title>
        <authorList>
            <person name="Watanabe J."/>
            <person name="Uehara K."/>
            <person name="Mogi Y."/>
            <person name="Tsukioka Y."/>
        </authorList>
    </citation>
    <scope>NUCLEOTIDE SEQUENCE [LARGE SCALE GENOMIC DNA]</scope>
    <source>
        <strain evidence="3 4">NBRC 110957</strain>
    </source>
</reference>
<evidence type="ECO:0000256" key="2">
    <source>
        <dbReference type="SAM" id="Phobius"/>
    </source>
</evidence>
<feature type="transmembrane region" description="Helical" evidence="2">
    <location>
        <begin position="268"/>
        <end position="288"/>
    </location>
</feature>
<feature type="transmembrane region" description="Helical" evidence="2">
    <location>
        <begin position="44"/>
        <end position="64"/>
    </location>
</feature>
<dbReference type="EMBL" id="BDGX01000045">
    <property type="protein sequence ID" value="GAV54819.1"/>
    <property type="molecule type" value="Genomic_DNA"/>
</dbReference>
<sequence length="446" mass="49015">MGEINNSTYNPMNGYITFSSIYGDNTMVQFKDVELVVNKRVTEAIMFGVKVGAASLTLIIMWMISKKRTTPIFIINQSSLFFTIIHASLYFGYLLSGYGGIVYNMTSFPQLITSNDVHVYAATNIFEVLLVASIEISLVFQVKVMFANNNGRKWTWCLMAVSIGMALATVGLYSATAVELIRAAYGSHSVDHHIFYNVSLILLASSVNLMTLMLVVKLVLAIRSRRFLGLRQFDSFHILLIMSCQTLIAPSILFILGWTLEPRTGNEVLITVGQLLIVLSLPLSSMWATTANNTSSSSSSASCNGSSFGNDSFNSKSKCSQFKRTFMNRFHAKSINGDGDSENTFVAIDDLEKNIFQELSTPVSGKSNSELSDHASSISFQKKGPHVHASTVNSDKGSWSSDDSCVSSPLRKTSIVNSEDLPPHILSAYDDDQGIVESKKIVLKKL</sequence>
<feature type="transmembrane region" description="Helical" evidence="2">
    <location>
        <begin position="121"/>
        <end position="142"/>
    </location>
</feature>
<dbReference type="CDD" id="cd14939">
    <property type="entry name" value="7tmD_STE2"/>
    <property type="match status" value="1"/>
</dbReference>
<dbReference type="Gene3D" id="1.10.287.920">
    <property type="entry name" value="Pheromone alpha factor receptor"/>
    <property type="match status" value="1"/>
</dbReference>
<proteinExistence type="predicted"/>
<feature type="transmembrane region" description="Helical" evidence="2">
    <location>
        <begin position="194"/>
        <end position="216"/>
    </location>
</feature>
<evidence type="ECO:0000313" key="4">
    <source>
        <dbReference type="Proteomes" id="UP000187013"/>
    </source>
</evidence>
<keyword evidence="2" id="KW-0472">Membrane</keyword>
<dbReference type="GO" id="GO:0038038">
    <property type="term" value="C:G protein-coupled receptor homodimeric complex"/>
    <property type="evidence" value="ECO:0007669"/>
    <property type="project" value="TreeGrafter"/>
</dbReference>
<keyword evidence="2" id="KW-0812">Transmembrane</keyword>
<evidence type="ECO:0008006" key="5">
    <source>
        <dbReference type="Google" id="ProtNLM"/>
    </source>
</evidence>
<dbReference type="InterPro" id="IPR000366">
    <property type="entry name" value="GPCR_STE2"/>
</dbReference>
<dbReference type="InterPro" id="IPR027458">
    <property type="entry name" value="STE2_TM1-TM2_sf"/>
</dbReference>
<dbReference type="OrthoDB" id="5402633at2759"/>
<feature type="transmembrane region" description="Helical" evidence="2">
    <location>
        <begin position="154"/>
        <end position="174"/>
    </location>
</feature>
<dbReference type="PANTHER" id="PTHR28009:SF1">
    <property type="entry name" value="PHEROMONE ALPHA FACTOR RECEPTOR"/>
    <property type="match status" value="1"/>
</dbReference>
<dbReference type="PRINTS" id="PR00250">
    <property type="entry name" value="GPCRSTE2"/>
</dbReference>
<dbReference type="GO" id="GO:0000750">
    <property type="term" value="P:pheromone-dependent signal transduction involved in conjugation with cellular fusion"/>
    <property type="evidence" value="ECO:0007669"/>
    <property type="project" value="TreeGrafter"/>
</dbReference>
<dbReference type="AlphaFoldDB" id="A0A1Q3AGC0"/>
<comment type="caution">
    <text evidence="3">The sequence shown here is derived from an EMBL/GenBank/DDBJ whole genome shotgun (WGS) entry which is preliminary data.</text>
</comment>
<evidence type="ECO:0000256" key="1">
    <source>
        <dbReference type="SAM" id="MobiDB-lite"/>
    </source>
</evidence>
<feature type="region of interest" description="Disordered" evidence="1">
    <location>
        <begin position="362"/>
        <end position="403"/>
    </location>
</feature>
<protein>
    <recommendedName>
        <fullName evidence="5">Pheromone alpha factor receptor</fullName>
    </recommendedName>
</protein>
<dbReference type="PANTHER" id="PTHR28009">
    <property type="entry name" value="PHEROMONE ALPHA FACTOR RECEPTOR"/>
    <property type="match status" value="1"/>
</dbReference>
<name>A0A1Q3AGC0_ZYGRO</name>